<name>A0A1Q9W9K6_9MYCO</name>
<reference evidence="1 2" key="1">
    <citation type="submission" date="2016-10" db="EMBL/GenBank/DDBJ databases">
        <title>Evaluation of Human, Animal and Environmental Mycobacterium chelonae Isolates by Core Genome Phylogenomic Analysis, Targeted Gene Comparison, and Anti-microbial Susceptibility Patterns: A Tale of Mistaken Identities.</title>
        <authorList>
            <person name="Fogelson S.B."/>
            <person name="Camus A.C."/>
            <person name="Lorenz W."/>
            <person name="Vasireddy R."/>
            <person name="Vasireddy S."/>
            <person name="Smith T."/>
            <person name="Brown-Elliott B.A."/>
            <person name="Wallace R.J.Jr."/>
            <person name="Hasan N.A."/>
            <person name="Reischl U."/>
            <person name="Sanchez S."/>
        </authorList>
    </citation>
    <scope>NUCLEOTIDE SEQUENCE [LARGE SCALE GENOMIC DNA]</scope>
    <source>
        <strain evidence="1 2">24999</strain>
    </source>
</reference>
<proteinExistence type="predicted"/>
<dbReference type="OrthoDB" id="4734638at2"/>
<comment type="caution">
    <text evidence="1">The sequence shown here is derived from an EMBL/GenBank/DDBJ whole genome shotgun (WGS) entry which is preliminary data.</text>
</comment>
<dbReference type="RefSeq" id="WP_070944811.1">
    <property type="nucleotide sequence ID" value="NZ_MLCL01000062.1"/>
</dbReference>
<dbReference type="AlphaFoldDB" id="A0A1Q9W9K6"/>
<dbReference type="EMBL" id="MLHV01000008">
    <property type="protein sequence ID" value="OHU01128.1"/>
    <property type="molecule type" value="Genomic_DNA"/>
</dbReference>
<protein>
    <recommendedName>
        <fullName evidence="3">ESX-1 secretion-associated protein</fullName>
    </recommendedName>
</protein>
<keyword evidence="2" id="KW-1185">Reference proteome</keyword>
<accession>A0A1S1K5X3</accession>
<dbReference type="STRING" id="1908205.BKG60_16790"/>
<evidence type="ECO:0000313" key="1">
    <source>
        <dbReference type="EMBL" id="OHU01128.1"/>
    </source>
</evidence>
<dbReference type="Proteomes" id="UP000179636">
    <property type="component" value="Unassembled WGS sequence"/>
</dbReference>
<sequence>MSDDDLNIEPGAVASSGQRLTDLATAAKTQNATYFTSQGPAAAGNPGFSAGAALTAFAQTLHSKMDGFVDELAHNGEQVVASARSVQQVDADTANGFNREMAALNGLSQQPRPPTGR</sequence>
<evidence type="ECO:0008006" key="3">
    <source>
        <dbReference type="Google" id="ProtNLM"/>
    </source>
</evidence>
<accession>A0A1Q9W9K6</accession>
<evidence type="ECO:0000313" key="2">
    <source>
        <dbReference type="Proteomes" id="UP000179636"/>
    </source>
</evidence>
<gene>
    <name evidence="1" type="ORF">BKG61_11160</name>
</gene>
<organism evidence="1 2">
    <name type="scientific">Mycobacterium syngnathidarum</name>
    <dbReference type="NCBI Taxonomy" id="1908205"/>
    <lineage>
        <taxon>Bacteria</taxon>
        <taxon>Bacillati</taxon>
        <taxon>Actinomycetota</taxon>
        <taxon>Actinomycetes</taxon>
        <taxon>Mycobacteriales</taxon>
        <taxon>Mycobacteriaceae</taxon>
        <taxon>Mycobacterium</taxon>
    </lineage>
</organism>